<accession>A0AA87MNU6</accession>
<organism evidence="1 2">
    <name type="scientific">Leptospira mayottensis 200901122</name>
    <dbReference type="NCBI Taxonomy" id="1193010"/>
    <lineage>
        <taxon>Bacteria</taxon>
        <taxon>Pseudomonadati</taxon>
        <taxon>Spirochaetota</taxon>
        <taxon>Spirochaetia</taxon>
        <taxon>Leptospirales</taxon>
        <taxon>Leptospiraceae</taxon>
        <taxon>Leptospira</taxon>
    </lineage>
</organism>
<dbReference type="AlphaFoldDB" id="A0AA87MNU6"/>
<comment type="caution">
    <text evidence="1">The sequence shown here is derived from an EMBL/GenBank/DDBJ whole genome shotgun (WGS) entry which is preliminary data.</text>
</comment>
<reference evidence="1 2" key="1">
    <citation type="journal article" date="2014" name="Int. J. Syst. Evol. Microbiol.">
        <title>Leptospira mayottensis sp. nov., a pathogenic species of the genus Leptospira isolated from humans.</title>
        <authorList>
            <person name="Bourhy P."/>
            <person name="Collet L."/>
            <person name="Brisse S."/>
            <person name="Picardeau M."/>
        </authorList>
    </citation>
    <scope>NUCLEOTIDE SEQUENCE [LARGE SCALE GENOMIC DNA]</scope>
    <source>
        <strain evidence="1 2">200901122</strain>
    </source>
</reference>
<gene>
    <name evidence="1" type="ORF">LEP1GSC125_3011</name>
</gene>
<dbReference type="EMBL" id="AKWM02000027">
    <property type="protein sequence ID" value="EKS00939.1"/>
    <property type="molecule type" value="Genomic_DNA"/>
</dbReference>
<dbReference type="Proteomes" id="UP000001343">
    <property type="component" value="Unassembled WGS sequence"/>
</dbReference>
<proteinExistence type="predicted"/>
<protein>
    <submittedName>
        <fullName evidence="1">Uncharacterized protein</fullName>
    </submittedName>
</protein>
<sequence>MLSRNYNLLFNCFFYEKLEKENEKGSQAPIQTQQMISKILKKLLILDLFRNRLGAFSEEIKQ</sequence>
<evidence type="ECO:0000313" key="2">
    <source>
        <dbReference type="Proteomes" id="UP000001343"/>
    </source>
</evidence>
<evidence type="ECO:0000313" key="1">
    <source>
        <dbReference type="EMBL" id="EKS00939.1"/>
    </source>
</evidence>
<name>A0AA87MNU6_9LEPT</name>